<accession>A0A2N3G5J0</accession>
<evidence type="ECO:0000313" key="2">
    <source>
        <dbReference type="Proteomes" id="UP000233654"/>
    </source>
</evidence>
<reference evidence="1 2" key="1">
    <citation type="journal article" date="2017" name="ISME J.">
        <title>Potential for microbial H2 and metal transformations associated with novel bacteria and archaea in deep terrestrial subsurface sediments.</title>
        <authorList>
            <person name="Hernsdorf A.W."/>
            <person name="Amano Y."/>
            <person name="Miyakawa K."/>
            <person name="Ise K."/>
            <person name="Suzuki Y."/>
            <person name="Anantharaman K."/>
            <person name="Probst A."/>
            <person name="Burstein D."/>
            <person name="Thomas B.C."/>
            <person name="Banfield J.F."/>
        </authorList>
    </citation>
    <scope>NUCLEOTIDE SEQUENCE [LARGE SCALE GENOMIC DNA]</scope>
    <source>
        <strain evidence="1">HGW-Actinobacteria-3</strain>
    </source>
</reference>
<protein>
    <submittedName>
        <fullName evidence="1">Uncharacterized protein</fullName>
    </submittedName>
</protein>
<name>A0A2N3G5J0_9ACTN</name>
<proteinExistence type="predicted"/>
<dbReference type="EMBL" id="PHEX01000039">
    <property type="protein sequence ID" value="PKQ27987.1"/>
    <property type="molecule type" value="Genomic_DNA"/>
</dbReference>
<gene>
    <name evidence="1" type="ORF">CVT63_05170</name>
</gene>
<dbReference type="AlphaFoldDB" id="A0A2N3G5J0"/>
<sequence length="75" mass="8408">MQRGSRFELDFDGIGVRVVHAYNIETADLKKVWHHMGADSIRFKEIVEAGSSTEVVIMEIGEALKIESHLPGRQA</sequence>
<organism evidence="1 2">
    <name type="scientific">Candidatus Anoxymicrobium japonicum</name>
    <dbReference type="NCBI Taxonomy" id="2013648"/>
    <lineage>
        <taxon>Bacteria</taxon>
        <taxon>Bacillati</taxon>
        <taxon>Actinomycetota</taxon>
        <taxon>Candidatus Geothermincolia</taxon>
        <taxon>Candidatus Geothermincolales</taxon>
        <taxon>Candidatus Anoxymicrobiaceae</taxon>
        <taxon>Candidatus Anoxymicrobium</taxon>
    </lineage>
</organism>
<comment type="caution">
    <text evidence="1">The sequence shown here is derived from an EMBL/GenBank/DDBJ whole genome shotgun (WGS) entry which is preliminary data.</text>
</comment>
<evidence type="ECO:0000313" key="1">
    <source>
        <dbReference type="EMBL" id="PKQ27987.1"/>
    </source>
</evidence>
<dbReference type="Proteomes" id="UP000233654">
    <property type="component" value="Unassembled WGS sequence"/>
</dbReference>